<dbReference type="Pfam" id="PF05997">
    <property type="entry name" value="Nop52"/>
    <property type="match status" value="1"/>
</dbReference>
<evidence type="ECO:0000256" key="2">
    <source>
        <dbReference type="ARBA" id="ARBA00006374"/>
    </source>
</evidence>
<dbReference type="OrthoDB" id="2019504at2759"/>
<accession>A0A6G1K2S4</accession>
<dbReference type="GO" id="GO:0006364">
    <property type="term" value="P:rRNA processing"/>
    <property type="evidence" value="ECO:0007669"/>
    <property type="project" value="UniProtKB-KW"/>
</dbReference>
<dbReference type="PANTHER" id="PTHR13026">
    <property type="entry name" value="NNP-1 PROTEIN NOVEL NUCLEAR PROTEIN 1 NOP52"/>
    <property type="match status" value="1"/>
</dbReference>
<organism evidence="6 7">
    <name type="scientific">Pleomassaria siparia CBS 279.74</name>
    <dbReference type="NCBI Taxonomy" id="1314801"/>
    <lineage>
        <taxon>Eukaryota</taxon>
        <taxon>Fungi</taxon>
        <taxon>Dikarya</taxon>
        <taxon>Ascomycota</taxon>
        <taxon>Pezizomycotina</taxon>
        <taxon>Dothideomycetes</taxon>
        <taxon>Pleosporomycetidae</taxon>
        <taxon>Pleosporales</taxon>
        <taxon>Pleomassariaceae</taxon>
        <taxon>Pleomassaria</taxon>
    </lineage>
</organism>
<dbReference type="GO" id="GO:0030688">
    <property type="term" value="C:preribosome, small subunit precursor"/>
    <property type="evidence" value="ECO:0007669"/>
    <property type="project" value="InterPro"/>
</dbReference>
<evidence type="ECO:0000256" key="5">
    <source>
        <dbReference type="SAM" id="MobiDB-lite"/>
    </source>
</evidence>
<comment type="similarity">
    <text evidence="2">Belongs to the RRP1 family.</text>
</comment>
<keyword evidence="4" id="KW-0539">Nucleus</keyword>
<protein>
    <submittedName>
        <fullName evidence="6">Nucleolar protein-like protein NOP52 variant</fullName>
    </submittedName>
</protein>
<evidence type="ECO:0000313" key="6">
    <source>
        <dbReference type="EMBL" id="KAF2706687.1"/>
    </source>
</evidence>
<reference evidence="6" key="1">
    <citation type="journal article" date="2020" name="Stud. Mycol.">
        <title>101 Dothideomycetes genomes: a test case for predicting lifestyles and emergence of pathogens.</title>
        <authorList>
            <person name="Haridas S."/>
            <person name="Albert R."/>
            <person name="Binder M."/>
            <person name="Bloem J."/>
            <person name="Labutti K."/>
            <person name="Salamov A."/>
            <person name="Andreopoulos B."/>
            <person name="Baker S."/>
            <person name="Barry K."/>
            <person name="Bills G."/>
            <person name="Bluhm B."/>
            <person name="Cannon C."/>
            <person name="Castanera R."/>
            <person name="Culley D."/>
            <person name="Daum C."/>
            <person name="Ezra D."/>
            <person name="Gonzalez J."/>
            <person name="Henrissat B."/>
            <person name="Kuo A."/>
            <person name="Liang C."/>
            <person name="Lipzen A."/>
            <person name="Lutzoni F."/>
            <person name="Magnuson J."/>
            <person name="Mondo S."/>
            <person name="Nolan M."/>
            <person name="Ohm R."/>
            <person name="Pangilinan J."/>
            <person name="Park H.-J."/>
            <person name="Ramirez L."/>
            <person name="Alfaro M."/>
            <person name="Sun H."/>
            <person name="Tritt A."/>
            <person name="Yoshinaga Y."/>
            <person name="Zwiers L.-H."/>
            <person name="Turgeon B."/>
            <person name="Goodwin S."/>
            <person name="Spatafora J."/>
            <person name="Crous P."/>
            <person name="Grigoriev I."/>
        </authorList>
    </citation>
    <scope>NUCLEOTIDE SEQUENCE</scope>
    <source>
        <strain evidence="6">CBS 279.74</strain>
    </source>
</reference>
<dbReference type="Proteomes" id="UP000799428">
    <property type="component" value="Unassembled WGS sequence"/>
</dbReference>
<name>A0A6G1K2S4_9PLEO</name>
<dbReference type="PANTHER" id="PTHR13026:SF0">
    <property type="entry name" value="RIBOSOMAL RNA PROCESSING 1B"/>
    <property type="match status" value="1"/>
</dbReference>
<dbReference type="GO" id="GO:0005634">
    <property type="term" value="C:nucleus"/>
    <property type="evidence" value="ECO:0007669"/>
    <property type="project" value="UniProtKB-SubCell"/>
</dbReference>
<proteinExistence type="inferred from homology"/>
<feature type="region of interest" description="Disordered" evidence="5">
    <location>
        <begin position="216"/>
        <end position="246"/>
    </location>
</feature>
<dbReference type="InterPro" id="IPR010301">
    <property type="entry name" value="RRP1"/>
</dbReference>
<dbReference type="AlphaFoldDB" id="A0A6G1K2S4"/>
<gene>
    <name evidence="6" type="ORF">K504DRAFT_437497</name>
</gene>
<keyword evidence="3" id="KW-0698">rRNA processing</keyword>
<evidence type="ECO:0000313" key="7">
    <source>
        <dbReference type="Proteomes" id="UP000799428"/>
    </source>
</evidence>
<keyword evidence="7" id="KW-1185">Reference proteome</keyword>
<feature type="compositionally biased region" description="Basic and acidic residues" evidence="5">
    <location>
        <begin position="216"/>
        <end position="227"/>
    </location>
</feature>
<evidence type="ECO:0000256" key="4">
    <source>
        <dbReference type="ARBA" id="ARBA00023242"/>
    </source>
</evidence>
<evidence type="ECO:0000256" key="1">
    <source>
        <dbReference type="ARBA" id="ARBA00004123"/>
    </source>
</evidence>
<sequence length="246" mass="28423">MASETQNSPFIKSLTSSDKEIRDQALDSLRTYLSSRTEISELDLMKLWKGLFYCLWMQDKPVHQQRLSKDLASLVPTLQPAITIPFLAAFWKTMAREWGQIEALRMDKYLFLIRQYVNASFKFLAQNDWADKARIESYMAVLEETPLSPNDVKIPNGMRYHALDIYVDELEKVGGGDWEKKKETLEILLGPIKKLQKEGRDKTVRKAAQETLDDERLPIWRGEKVQDTEMEEGEGGTDDEWGGIED</sequence>
<dbReference type="EMBL" id="MU005775">
    <property type="protein sequence ID" value="KAF2706687.1"/>
    <property type="molecule type" value="Genomic_DNA"/>
</dbReference>
<comment type="subcellular location">
    <subcellularLocation>
        <location evidence="1">Nucleus</location>
    </subcellularLocation>
</comment>
<feature type="compositionally biased region" description="Acidic residues" evidence="5">
    <location>
        <begin position="228"/>
        <end position="246"/>
    </location>
</feature>
<evidence type="ECO:0000256" key="3">
    <source>
        <dbReference type="ARBA" id="ARBA00022552"/>
    </source>
</evidence>